<dbReference type="EMBL" id="JAVDQG010000001">
    <property type="protein sequence ID" value="MDR6224372.1"/>
    <property type="molecule type" value="Genomic_DNA"/>
</dbReference>
<keyword evidence="4" id="KW-0732">Signal</keyword>
<gene>
    <name evidence="10" type="ORF">JOE21_000360</name>
</gene>
<evidence type="ECO:0000313" key="10">
    <source>
        <dbReference type="EMBL" id="MDR6224372.1"/>
    </source>
</evidence>
<dbReference type="Proteomes" id="UP001185012">
    <property type="component" value="Unassembled WGS sequence"/>
</dbReference>
<dbReference type="InterPro" id="IPR038501">
    <property type="entry name" value="Spore_GerAC_C_sf"/>
</dbReference>
<keyword evidence="5" id="KW-0472">Membrane</keyword>
<evidence type="ECO:0000259" key="9">
    <source>
        <dbReference type="Pfam" id="PF25198"/>
    </source>
</evidence>
<evidence type="ECO:0000256" key="4">
    <source>
        <dbReference type="ARBA" id="ARBA00022729"/>
    </source>
</evidence>
<dbReference type="PANTHER" id="PTHR35789">
    <property type="entry name" value="SPORE GERMINATION PROTEIN B3"/>
    <property type="match status" value="1"/>
</dbReference>
<keyword evidence="11" id="KW-1185">Reference proteome</keyword>
<keyword evidence="6" id="KW-0564">Palmitate</keyword>
<dbReference type="PANTHER" id="PTHR35789:SF1">
    <property type="entry name" value="SPORE GERMINATION PROTEIN B3"/>
    <property type="match status" value="1"/>
</dbReference>
<comment type="subcellular location">
    <subcellularLocation>
        <location evidence="1">Membrane</location>
        <topology evidence="1">Lipid-anchor</topology>
    </subcellularLocation>
</comment>
<comment type="similarity">
    <text evidence="2">Belongs to the GerABKC lipoprotein family.</text>
</comment>
<dbReference type="Pfam" id="PF25198">
    <property type="entry name" value="Spore_GerAC_N"/>
    <property type="match status" value="1"/>
</dbReference>
<sequence length="399" mass="44532">MSKKWIAALVWVLLFTSLTGCWNRRELDDLAIVSGLGIDKVGDQYLFAAQVVNPGQISPAGDGGDGRAPVVMFRVRANTVFEGFRRMTLEAPRKLYVGHIQMLILGEKVAKEGITNVLDFFVRDHEVRTDYYLVVARGARADRVLDILLPIEKIPAHKMLRSLESSAGAWGGPTVKVQLDQLVNELISKGKNPVLSGIGIRGDYEKGFTSENVQTSRPTQVEYMGSTLFKGDRLVGWFDEEESKGYNYALGEIMSTVEYVTTDKGEKITVELIRTNSELQTNVVDGKPQGEVLVRVRCNIGEADGNIDLTDPKTIDSLEEGFEEEIRTMILKALRKAKGLRTDVFGFGDVLHRSNPDYWSKVEKKWGSVFAEMPIRVRVKIDIKQLGTSVQSLKKEMGE</sequence>
<keyword evidence="3" id="KW-0309">Germination</keyword>
<evidence type="ECO:0000256" key="6">
    <source>
        <dbReference type="ARBA" id="ARBA00023139"/>
    </source>
</evidence>
<dbReference type="NCBIfam" id="TIGR02887">
    <property type="entry name" value="spore_ger_x_C"/>
    <property type="match status" value="1"/>
</dbReference>
<dbReference type="Pfam" id="PF05504">
    <property type="entry name" value="Spore_GerAC"/>
    <property type="match status" value="1"/>
</dbReference>
<evidence type="ECO:0000256" key="5">
    <source>
        <dbReference type="ARBA" id="ARBA00023136"/>
    </source>
</evidence>
<feature type="domain" description="Spore germination GerAC-like C-terminal" evidence="8">
    <location>
        <begin position="224"/>
        <end position="387"/>
    </location>
</feature>
<dbReference type="InterPro" id="IPR008844">
    <property type="entry name" value="Spore_GerAC-like"/>
</dbReference>
<proteinExistence type="inferred from homology"/>
<dbReference type="InterPro" id="IPR057336">
    <property type="entry name" value="GerAC_N"/>
</dbReference>
<evidence type="ECO:0000259" key="8">
    <source>
        <dbReference type="Pfam" id="PF05504"/>
    </source>
</evidence>
<name>A0ABU1IHX6_9BACL</name>
<evidence type="ECO:0000256" key="1">
    <source>
        <dbReference type="ARBA" id="ARBA00004635"/>
    </source>
</evidence>
<protein>
    <submittedName>
        <fullName evidence="10">Spore germination protein KC</fullName>
    </submittedName>
</protein>
<dbReference type="InterPro" id="IPR046953">
    <property type="entry name" value="Spore_GerAC-like_C"/>
</dbReference>
<keyword evidence="7" id="KW-0449">Lipoprotein</keyword>
<evidence type="ECO:0000256" key="7">
    <source>
        <dbReference type="ARBA" id="ARBA00023288"/>
    </source>
</evidence>
<evidence type="ECO:0000256" key="3">
    <source>
        <dbReference type="ARBA" id="ARBA00022544"/>
    </source>
</evidence>
<accession>A0ABU1IHX6</accession>
<reference evidence="10 11" key="1">
    <citation type="submission" date="2023-07" db="EMBL/GenBank/DDBJ databases">
        <title>Genomic Encyclopedia of Type Strains, Phase IV (KMG-IV): sequencing the most valuable type-strain genomes for metagenomic binning, comparative biology and taxonomic classification.</title>
        <authorList>
            <person name="Goeker M."/>
        </authorList>
    </citation>
    <scope>NUCLEOTIDE SEQUENCE [LARGE SCALE GENOMIC DNA]</scope>
    <source>
        <strain evidence="10 11">DSM 45903</strain>
    </source>
</reference>
<evidence type="ECO:0000256" key="2">
    <source>
        <dbReference type="ARBA" id="ARBA00007886"/>
    </source>
</evidence>
<comment type="caution">
    <text evidence="10">The sequence shown here is derived from an EMBL/GenBank/DDBJ whole genome shotgun (WGS) entry which is preliminary data.</text>
</comment>
<dbReference type="Gene3D" id="3.30.300.210">
    <property type="entry name" value="Nutrient germinant receptor protein C, domain 3"/>
    <property type="match status" value="1"/>
</dbReference>
<dbReference type="PROSITE" id="PS51257">
    <property type="entry name" value="PROKAR_LIPOPROTEIN"/>
    <property type="match status" value="1"/>
</dbReference>
<feature type="domain" description="Spore germination protein N-terminal" evidence="9">
    <location>
        <begin position="23"/>
        <end position="198"/>
    </location>
</feature>
<evidence type="ECO:0000313" key="11">
    <source>
        <dbReference type="Proteomes" id="UP001185012"/>
    </source>
</evidence>
<organism evidence="10 11">
    <name type="scientific">Desmospora profundinema</name>
    <dbReference type="NCBI Taxonomy" id="1571184"/>
    <lineage>
        <taxon>Bacteria</taxon>
        <taxon>Bacillati</taxon>
        <taxon>Bacillota</taxon>
        <taxon>Bacilli</taxon>
        <taxon>Bacillales</taxon>
        <taxon>Thermoactinomycetaceae</taxon>
        <taxon>Desmospora</taxon>
    </lineage>
</organism>
<dbReference type="RefSeq" id="WP_309861631.1">
    <property type="nucleotide sequence ID" value="NZ_JAVDQG010000001.1"/>
</dbReference>